<dbReference type="InterPro" id="IPR029016">
    <property type="entry name" value="GAF-like_dom_sf"/>
</dbReference>
<dbReference type="InterPro" id="IPR027417">
    <property type="entry name" value="P-loop_NTPase"/>
</dbReference>
<dbReference type="Gene3D" id="3.30.200.20">
    <property type="entry name" value="Phosphorylase Kinase, domain 1"/>
    <property type="match status" value="1"/>
</dbReference>
<dbReference type="InterPro" id="IPR003018">
    <property type="entry name" value="GAF"/>
</dbReference>
<dbReference type="PROSITE" id="PS50011">
    <property type="entry name" value="PROTEIN_KINASE_DOM"/>
    <property type="match status" value="1"/>
</dbReference>
<dbReference type="InterPro" id="IPR000160">
    <property type="entry name" value="GGDEF_dom"/>
</dbReference>
<dbReference type="GO" id="GO:0043709">
    <property type="term" value="P:cell adhesion involved in single-species biofilm formation"/>
    <property type="evidence" value="ECO:0007669"/>
    <property type="project" value="TreeGrafter"/>
</dbReference>
<dbReference type="InterPro" id="IPR008271">
    <property type="entry name" value="Ser/Thr_kinase_AS"/>
</dbReference>
<dbReference type="SUPFAM" id="SSF55073">
    <property type="entry name" value="Nucleotide cyclase"/>
    <property type="match status" value="1"/>
</dbReference>
<dbReference type="InterPro" id="IPR000719">
    <property type="entry name" value="Prot_kinase_dom"/>
</dbReference>
<dbReference type="GO" id="GO:0004672">
    <property type="term" value="F:protein kinase activity"/>
    <property type="evidence" value="ECO:0007669"/>
    <property type="project" value="InterPro"/>
</dbReference>
<sequence length="1754" mass="185131">MQSELGDAAGLQVLGELGRGAQAIVFRVRHAGTDYALKMLLKAPGAARLIAPQRGRGQEESAQPAPPEELREFRRQAAVLASINCPNLPRAHTTGEVAGRPYVLMDLAEGQSLARRLLRGPVPERHAVSVGADIAAALSAAHEHNLVHRDIKPENIIITGEGAAHLVDFGLATAAAGEGVGPDDAIAGTLTYCAPEQSGMLNRPVDNRSDLYALGAVLFECVTGAPPFAADDVGELLHLHATAPVPDPRALAPGLGATFAAIIIRLLAKDPDDRYQSAAGLLADLRRLGAEPAAAFALGEQDGPVVPFEPPLTGRDAELETLRELWSEAMAGKGGVVTLQGPTGSGKTRLAAELAALVRATGGVVLQGGASSSDSRPMAPLRAAVDAYVKELLKRPGGRAVAKATLRAAAGQSAGLVTSLSPALADALGVPQVSGEIGQGRHAAAVADLLTGLTRAAGPVLLHLDDAQWFDDGTLRVLEQLAAGVSGVPMLIVTSGRPGEGGEAAVRMRPGTRVTDISLPALTVAQVADLIGALSGGVRLPEDGATEIALLTGGNPFATIVYARAVLDAGLLTPNWGTWEVDAEGVRDLALPADSAQLVLRRMGALDAESRRLLGIAAVVGTSFAADIVAEAAGRDLRRVLDVLTDAGRQGLVAYGDGTHRFLHDSIRVALLADIDEDDVRDLHQRIADALDRRPDPDEYALARHCVLGRPEQASGRMLRACTAAGARALAEHAPDTALTYLEYARDTAKASDVALGSGFKELLGTAYHQNGRFDEAVALLTEALAEAPEGTDRARIHLLLARVHESSWSGAAQMRAVEQGLAELGRPLPANPIVRVLTGLWLFFVGCFTRVTRLGYGTARGERRELLRLESNLYHYGASSSVRTLRPAHSLFYALRMPYPMNRLGRSPERARDLVALTLPLRMAGMHRLSDRIAASSSRIAGDLGDPTLAARIEWITAIAVHGSGADSGERVRQVLVERERFLDAGLILDCYAVLGWDWLLRGEIAEAEDACAGRQKWLDAGGHGDRSAVVAVDAGMLAIRGRAGEALARLNRAGDTREIHEIVDMIVARMLAAIERDDLGSAFDDAVAEFDGLGLRPFDVLPAQHSYYVYRAYGRLEQARRAAPAEQERAIAAAEAAVGMLGQVTKRPVVAAHHRVASAALAVLKPGHAGQALDILGKAEKLLRAVDAPLTSFEAALVRARALTVLGVAGEAERQARMAAGIAEDRGWPHRARRVAAEFRLDAGRRNRVPVVAARGRAGQRWAALEHLSNAASRVIDPERLTRVALDETVRLLGAERALLFLVDADSGVLAPYVGRDAGGQDLAELAGYSTTVVDRVRHSREPLVVTGTEEGAAMGADSVVQFGLRSILVAPLELDDRLLGVVYLDSRVAKGVFTVDDVDVLTAVTHHIAVGLETARAAQLEVAVAAANRQRDLAETLRRAMARLSGTLDPELVLRRLLLTARQTPGGERGWLLLGTSASAEITILGDSSGPFTVRPAEHPALLALLANRQADMISGTPAWASALGDYAGASWLTVTLDDREGAVGVLVLASERAGAYAAADLGVAAALVSQGMVAYDNARLFSRINELATTDSLTGVANRRRFFELAERSLGAARAAGSPVTALMVDIDHFKRINDTYGHQTGDDVICAVVTRLLACLPPDGIVARYGGEEFAVLLPGVREDGPALAEKLRTAIDGAPLDTRTGPIPATISVGLARLRSTDTTPDALLGRADAGLYEAKQAGRNRVMAHDE</sequence>
<dbReference type="InterPro" id="IPR041664">
    <property type="entry name" value="AAA_16"/>
</dbReference>
<dbReference type="PANTHER" id="PTHR45138:SF9">
    <property type="entry name" value="DIGUANYLATE CYCLASE DGCM-RELATED"/>
    <property type="match status" value="1"/>
</dbReference>
<dbReference type="SMART" id="SM00267">
    <property type="entry name" value="GGDEF"/>
    <property type="match status" value="1"/>
</dbReference>
<dbReference type="GO" id="GO:0005886">
    <property type="term" value="C:plasma membrane"/>
    <property type="evidence" value="ECO:0007669"/>
    <property type="project" value="TreeGrafter"/>
</dbReference>
<dbReference type="CDD" id="cd01949">
    <property type="entry name" value="GGDEF"/>
    <property type="match status" value="1"/>
</dbReference>
<dbReference type="SUPFAM" id="SSF52540">
    <property type="entry name" value="P-loop containing nucleoside triphosphate hydrolases"/>
    <property type="match status" value="1"/>
</dbReference>
<feature type="repeat" description="TPR" evidence="2">
    <location>
        <begin position="758"/>
        <end position="791"/>
    </location>
</feature>
<dbReference type="Gene3D" id="3.30.70.270">
    <property type="match status" value="1"/>
</dbReference>
<accession>A0A3N1GSB9</accession>
<evidence type="ECO:0000259" key="4">
    <source>
        <dbReference type="PROSITE" id="PS50887"/>
    </source>
</evidence>
<dbReference type="Gene3D" id="3.30.450.40">
    <property type="match status" value="2"/>
</dbReference>
<dbReference type="CDD" id="cd14014">
    <property type="entry name" value="STKc_PknB_like"/>
    <property type="match status" value="1"/>
</dbReference>
<reference evidence="5 6" key="1">
    <citation type="submission" date="2018-11" db="EMBL/GenBank/DDBJ databases">
        <title>Sequencing the genomes of 1000 actinobacteria strains.</title>
        <authorList>
            <person name="Klenk H.-P."/>
        </authorList>
    </citation>
    <scope>NUCLEOTIDE SEQUENCE [LARGE SCALE GENOMIC DNA]</scope>
    <source>
        <strain evidence="5 6">DSM 43634</strain>
    </source>
</reference>
<dbReference type="PROSITE" id="PS00108">
    <property type="entry name" value="PROTEIN_KINASE_ST"/>
    <property type="match status" value="1"/>
</dbReference>
<dbReference type="InterPro" id="IPR019734">
    <property type="entry name" value="TPR_rpt"/>
</dbReference>
<keyword evidence="2" id="KW-0802">TPR repeat</keyword>
<protein>
    <submittedName>
        <fullName evidence="5">Diguanylate cyclase (GGDEF)-like protein</fullName>
    </submittedName>
</protein>
<dbReference type="Pfam" id="PF00990">
    <property type="entry name" value="GGDEF"/>
    <property type="match status" value="1"/>
</dbReference>
<dbReference type="EMBL" id="RJKL01000001">
    <property type="protein sequence ID" value="ROP33094.1"/>
    <property type="molecule type" value="Genomic_DNA"/>
</dbReference>
<dbReference type="Pfam" id="PF13191">
    <property type="entry name" value="AAA_16"/>
    <property type="match status" value="1"/>
</dbReference>
<evidence type="ECO:0000313" key="5">
    <source>
        <dbReference type="EMBL" id="ROP33094.1"/>
    </source>
</evidence>
<dbReference type="Gene3D" id="1.25.40.10">
    <property type="entry name" value="Tetratricopeptide repeat domain"/>
    <property type="match status" value="1"/>
</dbReference>
<feature type="domain" description="Protein kinase" evidence="3">
    <location>
        <begin position="11"/>
        <end position="288"/>
    </location>
</feature>
<dbReference type="FunFam" id="3.30.70.270:FF:000001">
    <property type="entry name" value="Diguanylate cyclase domain protein"/>
    <property type="match status" value="1"/>
</dbReference>
<evidence type="ECO:0000256" key="1">
    <source>
        <dbReference type="ARBA" id="ARBA00004167"/>
    </source>
</evidence>
<dbReference type="InterPro" id="IPR050469">
    <property type="entry name" value="Diguanylate_Cyclase"/>
</dbReference>
<dbReference type="Gene3D" id="1.10.510.10">
    <property type="entry name" value="Transferase(Phosphotransferase) domain 1"/>
    <property type="match status" value="1"/>
</dbReference>
<dbReference type="GO" id="GO:0005524">
    <property type="term" value="F:ATP binding"/>
    <property type="evidence" value="ECO:0007669"/>
    <property type="project" value="InterPro"/>
</dbReference>
<dbReference type="Pfam" id="PF00069">
    <property type="entry name" value="Pkinase"/>
    <property type="match status" value="1"/>
</dbReference>
<dbReference type="GO" id="GO:1902201">
    <property type="term" value="P:negative regulation of bacterial-type flagellum-dependent cell motility"/>
    <property type="evidence" value="ECO:0007669"/>
    <property type="project" value="TreeGrafter"/>
</dbReference>
<comment type="caution">
    <text evidence="5">The sequence shown here is derived from an EMBL/GenBank/DDBJ whole genome shotgun (WGS) entry which is preliminary data.</text>
</comment>
<dbReference type="Proteomes" id="UP000271683">
    <property type="component" value="Unassembled WGS sequence"/>
</dbReference>
<dbReference type="GO" id="GO:0052621">
    <property type="term" value="F:diguanylate cyclase activity"/>
    <property type="evidence" value="ECO:0007669"/>
    <property type="project" value="TreeGrafter"/>
</dbReference>
<feature type="domain" description="GGDEF" evidence="4">
    <location>
        <begin position="1622"/>
        <end position="1754"/>
    </location>
</feature>
<dbReference type="SUPFAM" id="SSF56112">
    <property type="entry name" value="Protein kinase-like (PK-like)"/>
    <property type="match status" value="1"/>
</dbReference>
<dbReference type="Pfam" id="PF01590">
    <property type="entry name" value="GAF"/>
    <property type="match status" value="1"/>
</dbReference>
<gene>
    <name evidence="5" type="ORF">EDD30_6063</name>
</gene>
<proteinExistence type="predicted"/>
<evidence type="ECO:0000259" key="3">
    <source>
        <dbReference type="PROSITE" id="PS50011"/>
    </source>
</evidence>
<evidence type="ECO:0000313" key="6">
    <source>
        <dbReference type="Proteomes" id="UP000271683"/>
    </source>
</evidence>
<dbReference type="InterPro" id="IPR011990">
    <property type="entry name" value="TPR-like_helical_dom_sf"/>
</dbReference>
<dbReference type="InterPro" id="IPR029787">
    <property type="entry name" value="Nucleotide_cyclase"/>
</dbReference>
<dbReference type="SMART" id="SM00220">
    <property type="entry name" value="S_TKc"/>
    <property type="match status" value="1"/>
</dbReference>
<dbReference type="PROSITE" id="PS50005">
    <property type="entry name" value="TPR"/>
    <property type="match status" value="1"/>
</dbReference>
<dbReference type="PANTHER" id="PTHR45138">
    <property type="entry name" value="REGULATORY COMPONENTS OF SENSORY TRANSDUCTION SYSTEM"/>
    <property type="match status" value="1"/>
</dbReference>
<dbReference type="Gene3D" id="3.40.50.300">
    <property type="entry name" value="P-loop containing nucleotide triphosphate hydrolases"/>
    <property type="match status" value="1"/>
</dbReference>
<dbReference type="NCBIfam" id="TIGR00254">
    <property type="entry name" value="GGDEF"/>
    <property type="match status" value="1"/>
</dbReference>
<dbReference type="SMART" id="SM00065">
    <property type="entry name" value="GAF"/>
    <property type="match status" value="2"/>
</dbReference>
<dbReference type="SUPFAM" id="SSF55781">
    <property type="entry name" value="GAF domain-like"/>
    <property type="match status" value="2"/>
</dbReference>
<dbReference type="PROSITE" id="PS50887">
    <property type="entry name" value="GGDEF"/>
    <property type="match status" value="1"/>
</dbReference>
<comment type="subcellular location">
    <subcellularLocation>
        <location evidence="1">Membrane</location>
        <topology evidence="1">Single-pass membrane protein</topology>
    </subcellularLocation>
</comment>
<name>A0A3N1GSB9_9ACTN</name>
<organism evidence="5 6">
    <name type="scientific">Couchioplanes caeruleus</name>
    <dbReference type="NCBI Taxonomy" id="56438"/>
    <lineage>
        <taxon>Bacteria</taxon>
        <taxon>Bacillati</taxon>
        <taxon>Actinomycetota</taxon>
        <taxon>Actinomycetes</taxon>
        <taxon>Micromonosporales</taxon>
        <taxon>Micromonosporaceae</taxon>
        <taxon>Couchioplanes</taxon>
    </lineage>
</organism>
<dbReference type="InterPro" id="IPR011009">
    <property type="entry name" value="Kinase-like_dom_sf"/>
</dbReference>
<dbReference type="Pfam" id="PF14559">
    <property type="entry name" value="TPR_19"/>
    <property type="match status" value="1"/>
</dbReference>
<evidence type="ECO:0000256" key="2">
    <source>
        <dbReference type="PROSITE-ProRule" id="PRU00339"/>
    </source>
</evidence>
<dbReference type="InterPro" id="IPR043128">
    <property type="entry name" value="Rev_trsase/Diguanyl_cyclase"/>
</dbReference>